<organism evidence="1 2">
    <name type="scientific">Candidatus Seongchinamella marina</name>
    <dbReference type="NCBI Taxonomy" id="2518990"/>
    <lineage>
        <taxon>Bacteria</taxon>
        <taxon>Pseudomonadati</taxon>
        <taxon>Pseudomonadota</taxon>
        <taxon>Gammaproteobacteria</taxon>
        <taxon>Cellvibrionales</taxon>
        <taxon>Halieaceae</taxon>
        <taxon>Seongchinamella</taxon>
    </lineage>
</organism>
<dbReference type="Proteomes" id="UP001143307">
    <property type="component" value="Unassembled WGS sequence"/>
</dbReference>
<proteinExistence type="predicted"/>
<name>A0ABT3SVA4_9GAMM</name>
<comment type="caution">
    <text evidence="1">The sequence shown here is derived from an EMBL/GenBank/DDBJ whole genome shotgun (WGS) entry which is preliminary data.</text>
</comment>
<evidence type="ECO:0000313" key="1">
    <source>
        <dbReference type="EMBL" id="MCX2973928.1"/>
    </source>
</evidence>
<gene>
    <name evidence="1" type="ORF">EYC87_10090</name>
</gene>
<sequence>MHLISHTSNQPLARVFALVALLCAGALQMQEAGHDHSFSMDGSYSQCLVCKTTESMTPSQLSITPTPVPGAAIYIQYQQAVISVAGAFLQARGPPIYS</sequence>
<protein>
    <submittedName>
        <fullName evidence="1">Uncharacterized protein</fullName>
    </submittedName>
</protein>
<reference evidence="1" key="1">
    <citation type="submission" date="2019-02" db="EMBL/GenBank/DDBJ databases">
        <authorList>
            <person name="Li S.-H."/>
        </authorList>
    </citation>
    <scope>NUCLEOTIDE SEQUENCE</scope>
    <source>
        <strain evidence="1">IMCC8485</strain>
    </source>
</reference>
<dbReference type="RefSeq" id="WP_279252755.1">
    <property type="nucleotide sequence ID" value="NZ_SHNP01000003.1"/>
</dbReference>
<keyword evidence="2" id="KW-1185">Reference proteome</keyword>
<evidence type="ECO:0000313" key="2">
    <source>
        <dbReference type="Proteomes" id="UP001143307"/>
    </source>
</evidence>
<dbReference type="EMBL" id="SHNP01000003">
    <property type="protein sequence ID" value="MCX2973928.1"/>
    <property type="molecule type" value="Genomic_DNA"/>
</dbReference>
<accession>A0ABT3SVA4</accession>